<sequence>MRHINIITSCQGGTMLEILQHTPVWVYIVFVVLLYLSIRACFSHEVNTRQAIIFPLVFILLSILTFRYYPYPALTVPVWGAGALAGALLSRYLFPRSRFKLGERAHSLVVPGSYAILIILLLYFFLRYYLGYQEAVRGGVLQLTTTQLILFFCSSGFTTGFFIARAWLLRKYYVSLNHAST</sequence>
<evidence type="ECO:0000256" key="1">
    <source>
        <dbReference type="SAM" id="Phobius"/>
    </source>
</evidence>
<feature type="transmembrane region" description="Helical" evidence="1">
    <location>
        <begin position="76"/>
        <end position="94"/>
    </location>
</feature>
<dbReference type="RefSeq" id="WP_012605121.1">
    <property type="nucleotide sequence ID" value="NC_011754.1"/>
</dbReference>
<feature type="transmembrane region" description="Helical" evidence="1">
    <location>
        <begin position="24"/>
        <end position="42"/>
    </location>
</feature>
<keyword evidence="1" id="KW-0812">Transmembrane</keyword>
<reference evidence="3" key="1">
    <citation type="journal article" date="2009" name="PLoS Genet.">
        <title>Organised genome dynamics in the Escherichia coli species results in highly diverse adaptive paths.</title>
        <authorList>
            <person name="Touchon M."/>
            <person name="Hoede C."/>
            <person name="Tenaillon O."/>
            <person name="Barbe V."/>
            <person name="Baeriswyl S."/>
            <person name="Bidet P."/>
            <person name="Bingen E."/>
            <person name="Bonacorsi S."/>
            <person name="Bouchier C."/>
            <person name="Bouvet O."/>
            <person name="Calteau A."/>
            <person name="Chiapello H."/>
            <person name="Clermont O."/>
            <person name="Cruveiller S."/>
            <person name="Danchin A."/>
            <person name="Diard M."/>
            <person name="Dossat C."/>
            <person name="Karoui M.E."/>
            <person name="Frapy E."/>
            <person name="Garry L."/>
            <person name="Ghigo J.M."/>
            <person name="Gilles A.M."/>
            <person name="Johnson J."/>
            <person name="Le Bouguenec C."/>
            <person name="Lescat M."/>
            <person name="Mangenot S."/>
            <person name="Martinez-Jehanne V."/>
            <person name="Matic I."/>
            <person name="Nassif X."/>
            <person name="Oztas S."/>
            <person name="Petit M.A."/>
            <person name="Pichon C."/>
            <person name="Rouy Z."/>
            <person name="Ruf C.S."/>
            <person name="Schneider D."/>
            <person name="Tourret J."/>
            <person name="Vacherie B."/>
            <person name="Vallenet D."/>
            <person name="Medigue C."/>
            <person name="Rocha E.P.C."/>
            <person name="Denamur E."/>
        </authorList>
    </citation>
    <scope>NUCLEOTIDE SEQUENCE [LARGE SCALE GENOMIC DNA]</scope>
    <source>
        <strain evidence="3">ED1a</strain>
        <plasmid evidence="3">Plasmid pECOED</plasmid>
    </source>
</reference>
<dbReference type="PATRIC" id="fig|585397.9.peg.5274"/>
<evidence type="ECO:0000313" key="3">
    <source>
        <dbReference type="Proteomes" id="UP000000748"/>
    </source>
</evidence>
<feature type="transmembrane region" description="Helical" evidence="1">
    <location>
        <begin position="146"/>
        <end position="168"/>
    </location>
</feature>
<dbReference type="InterPro" id="IPR046730">
    <property type="entry name" value="DUF6622"/>
</dbReference>
<evidence type="ECO:0000313" key="2">
    <source>
        <dbReference type="EMBL" id="CAQ87244.1"/>
    </source>
</evidence>
<dbReference type="AlphaFoldDB" id="B7LIH6"/>
<keyword evidence="1" id="KW-0472">Membrane</keyword>
<keyword evidence="1" id="KW-1133">Transmembrane helix</keyword>
<feature type="transmembrane region" description="Helical" evidence="1">
    <location>
        <begin position="51"/>
        <end position="70"/>
    </location>
</feature>
<dbReference type="Pfam" id="PF20327">
    <property type="entry name" value="DUF6622"/>
    <property type="match status" value="1"/>
</dbReference>
<feature type="transmembrane region" description="Helical" evidence="1">
    <location>
        <begin position="106"/>
        <end position="126"/>
    </location>
</feature>
<protein>
    <submittedName>
        <fullName evidence="2">Uncharacterized protein</fullName>
    </submittedName>
</protein>
<dbReference type="Proteomes" id="UP000000748">
    <property type="component" value="Plasmid pECOED"/>
</dbReference>
<organism evidence="2 3">
    <name type="scientific">Escherichia coli O81 (strain ED1a)</name>
    <dbReference type="NCBI Taxonomy" id="585397"/>
    <lineage>
        <taxon>Bacteria</taxon>
        <taxon>Pseudomonadati</taxon>
        <taxon>Pseudomonadota</taxon>
        <taxon>Gammaproteobacteria</taxon>
        <taxon>Enterobacterales</taxon>
        <taxon>Enterobacteriaceae</taxon>
        <taxon>Escherichia</taxon>
    </lineage>
</organism>
<dbReference type="EMBL" id="CU928147">
    <property type="protein sequence ID" value="CAQ87244.1"/>
    <property type="molecule type" value="Genomic_DNA"/>
</dbReference>
<proteinExistence type="predicted"/>
<name>B7LIH6_ECO81</name>
<geneLocation type="plasmid" evidence="2 3">
    <name>pECOED</name>
</geneLocation>
<accession>B7LIH6</accession>
<keyword evidence="2" id="KW-0614">Plasmid</keyword>
<gene>
    <name evidence="2" type="ordered locus">pECED1a_0027</name>
</gene>